<proteinExistence type="predicted"/>
<evidence type="ECO:0000313" key="2">
    <source>
        <dbReference type="Proteomes" id="UP000249218"/>
    </source>
</evidence>
<accession>A0A2W1B4Q5</accession>
<dbReference type="Proteomes" id="UP000249218">
    <property type="component" value="Unassembled WGS sequence"/>
</dbReference>
<sequence length="116" mass="12855">MVEKDLIKITKSIYEGSFAHLMQLELSRPDFPLSEYPVRRPTSAVQHAWLLRGVPGSRAWSPSPGLQRSKVEDELPPVEDADVRVRILSTRGVAPARGTRRHLSALRRGASGATNT</sequence>
<organism evidence="1 2">
    <name type="scientific">Helicoverpa armigera</name>
    <name type="common">Cotton bollworm</name>
    <name type="synonym">Heliothis armigera</name>
    <dbReference type="NCBI Taxonomy" id="29058"/>
    <lineage>
        <taxon>Eukaryota</taxon>
        <taxon>Metazoa</taxon>
        <taxon>Ecdysozoa</taxon>
        <taxon>Arthropoda</taxon>
        <taxon>Hexapoda</taxon>
        <taxon>Insecta</taxon>
        <taxon>Pterygota</taxon>
        <taxon>Neoptera</taxon>
        <taxon>Endopterygota</taxon>
        <taxon>Lepidoptera</taxon>
        <taxon>Glossata</taxon>
        <taxon>Ditrysia</taxon>
        <taxon>Noctuoidea</taxon>
        <taxon>Noctuidae</taxon>
        <taxon>Heliothinae</taxon>
        <taxon>Helicoverpa</taxon>
    </lineage>
</organism>
<reference evidence="1 2" key="1">
    <citation type="journal article" date="2017" name="BMC Biol.">
        <title>Genomic innovations, transcriptional plasticity and gene loss underlying the evolution and divergence of two highly polyphagous and invasive Helicoverpa pest species.</title>
        <authorList>
            <person name="Pearce S.L."/>
            <person name="Clarke D.F."/>
            <person name="East P.D."/>
            <person name="Elfekih S."/>
            <person name="Gordon K.H."/>
            <person name="Jermiin L.S."/>
            <person name="McGaughran A."/>
            <person name="Oakeshott J.G."/>
            <person name="Papanikolaou A."/>
            <person name="Perera O.P."/>
            <person name="Rane R.V."/>
            <person name="Richards S."/>
            <person name="Tay W.T."/>
            <person name="Walsh T.K."/>
            <person name="Anderson A."/>
            <person name="Anderson C.J."/>
            <person name="Asgari S."/>
            <person name="Board P.G."/>
            <person name="Bretschneider A."/>
            <person name="Campbell P.M."/>
            <person name="Chertemps T."/>
            <person name="Christeller J.T."/>
            <person name="Coppin C.W."/>
            <person name="Downes S.J."/>
            <person name="Duan G."/>
            <person name="Farnsworth C.A."/>
            <person name="Good R.T."/>
            <person name="Han L.B."/>
            <person name="Han Y.C."/>
            <person name="Hatje K."/>
            <person name="Horne I."/>
            <person name="Huang Y.P."/>
            <person name="Hughes D.S."/>
            <person name="Jacquin-Joly E."/>
            <person name="James W."/>
            <person name="Jhangiani S."/>
            <person name="Kollmar M."/>
            <person name="Kuwar S.S."/>
            <person name="Li S."/>
            <person name="Liu N.Y."/>
            <person name="Maibeche M.T."/>
            <person name="Miller J.R."/>
            <person name="Montagne N."/>
            <person name="Perry T."/>
            <person name="Qu J."/>
            <person name="Song S.V."/>
            <person name="Sutton G.G."/>
            <person name="Vogel H."/>
            <person name="Walenz B.P."/>
            <person name="Xu W."/>
            <person name="Zhang H.J."/>
            <person name="Zou Z."/>
            <person name="Batterham P."/>
            <person name="Edwards O.R."/>
            <person name="Feyereisen R."/>
            <person name="Gibbs R.A."/>
            <person name="Heckel D.G."/>
            <person name="McGrath A."/>
            <person name="Robin C."/>
            <person name="Scherer S.E."/>
            <person name="Worley K.C."/>
            <person name="Wu Y.D."/>
        </authorList>
    </citation>
    <scope>NUCLEOTIDE SEQUENCE [LARGE SCALE GENOMIC DNA]</scope>
    <source>
        <strain evidence="1">Harm_GR_Male_#8</strain>
        <tissue evidence="1">Whole organism</tissue>
    </source>
</reference>
<gene>
    <name evidence="1" type="primary">HaOG213673</name>
    <name evidence="1" type="ORF">B5X24_HaOG213673</name>
</gene>
<evidence type="ECO:0000313" key="1">
    <source>
        <dbReference type="EMBL" id="PZC71289.1"/>
    </source>
</evidence>
<protein>
    <submittedName>
        <fullName evidence="1">Uncharacterized protein</fullName>
    </submittedName>
</protein>
<dbReference type="EMBL" id="KZ150344">
    <property type="protein sequence ID" value="PZC71289.1"/>
    <property type="molecule type" value="Genomic_DNA"/>
</dbReference>
<keyword evidence="2" id="KW-1185">Reference proteome</keyword>
<dbReference type="AlphaFoldDB" id="A0A2W1B4Q5"/>
<name>A0A2W1B4Q5_HELAM</name>